<dbReference type="Proteomes" id="UP001642464">
    <property type="component" value="Unassembled WGS sequence"/>
</dbReference>
<feature type="domain" description="Activator of Hsp90 ATPase AHSA1-like N-terminal" evidence="2">
    <location>
        <begin position="31"/>
        <end position="118"/>
    </location>
</feature>
<protein>
    <recommendedName>
        <fullName evidence="2">Activator of Hsp90 ATPase AHSA1-like N-terminal domain-containing protein</fullName>
    </recommendedName>
</protein>
<dbReference type="Gene3D" id="3.15.10.20">
    <property type="entry name" value="Activator of Hsp90 ATPase Aha1, N-terminal domain"/>
    <property type="match status" value="1"/>
</dbReference>
<evidence type="ECO:0000313" key="4">
    <source>
        <dbReference type="Proteomes" id="UP001642464"/>
    </source>
</evidence>
<dbReference type="SUPFAM" id="SSF103111">
    <property type="entry name" value="Activator of Hsp90 ATPase, Aha1"/>
    <property type="match status" value="1"/>
</dbReference>
<organism evidence="3 4">
    <name type="scientific">Durusdinium trenchii</name>
    <dbReference type="NCBI Taxonomy" id="1381693"/>
    <lineage>
        <taxon>Eukaryota</taxon>
        <taxon>Sar</taxon>
        <taxon>Alveolata</taxon>
        <taxon>Dinophyceae</taxon>
        <taxon>Suessiales</taxon>
        <taxon>Symbiodiniaceae</taxon>
        <taxon>Durusdinium</taxon>
    </lineage>
</organism>
<sequence length="268" mass="29795">MFEEMQQKIEVPERVDKPAHQTDRFSYVEGDCSDAARELLKRCCCQAPSVKVGNGILSVTLVEKVEGEASMFQVRGQMRHTWDLSVKLRWTYQWMGSNFDAGAQRAEGHLAVVDFTDATTLTGEKSPPLLRKNWLDKGTLELPRQKEVEKALGGKPWPPEKGTLLASVVAALEARDTPTRRSDGACDNCAWINQKICTAGVKRTIWSRIESSSASNARKGCTASYRMKGRHAELGHEFLTVPSRSQPSFARGPGLNTSKHSVRLMFNA</sequence>
<comment type="similarity">
    <text evidence="1">Belongs to the AHA1 family.</text>
</comment>
<dbReference type="EMBL" id="CAXAMM010019302">
    <property type="protein sequence ID" value="CAK9045368.1"/>
    <property type="molecule type" value="Genomic_DNA"/>
</dbReference>
<dbReference type="InterPro" id="IPR036338">
    <property type="entry name" value="Aha1"/>
</dbReference>
<evidence type="ECO:0000259" key="2">
    <source>
        <dbReference type="Pfam" id="PF09229"/>
    </source>
</evidence>
<dbReference type="InterPro" id="IPR015310">
    <property type="entry name" value="AHSA1-like_N"/>
</dbReference>
<evidence type="ECO:0000313" key="3">
    <source>
        <dbReference type="EMBL" id="CAK9045368.1"/>
    </source>
</evidence>
<reference evidence="3 4" key="1">
    <citation type="submission" date="2024-02" db="EMBL/GenBank/DDBJ databases">
        <authorList>
            <person name="Chen Y."/>
            <person name="Shah S."/>
            <person name="Dougan E. K."/>
            <person name="Thang M."/>
            <person name="Chan C."/>
        </authorList>
    </citation>
    <scope>NUCLEOTIDE SEQUENCE [LARGE SCALE GENOMIC DNA]</scope>
</reference>
<evidence type="ECO:0000256" key="1">
    <source>
        <dbReference type="ARBA" id="ARBA00006817"/>
    </source>
</evidence>
<dbReference type="Pfam" id="PF09229">
    <property type="entry name" value="Aha1_N"/>
    <property type="match status" value="1"/>
</dbReference>
<proteinExistence type="inferred from homology"/>
<name>A0ABP0M2G3_9DINO</name>
<gene>
    <name evidence="3" type="ORF">SCF082_LOCUS25633</name>
</gene>
<accession>A0ABP0M2G3</accession>
<keyword evidence="4" id="KW-1185">Reference proteome</keyword>
<comment type="caution">
    <text evidence="3">The sequence shown here is derived from an EMBL/GenBank/DDBJ whole genome shotgun (WGS) entry which is preliminary data.</text>
</comment>